<feature type="coiled-coil region" evidence="1">
    <location>
        <begin position="209"/>
        <end position="236"/>
    </location>
</feature>
<sequence>MVSTENRQPPPPAEADNMPVEATTSDSRGYTQASAEKHAVVIAEVWKNEDGNYSDLRPFLTPYDRVKAEGLLATISQRRYREVAGALRTVPVEERTTAFHRWITTFRTDATKNVKDRGAIAPTWDEYNKHCEHQSSTDEAVVLQTIEELEQLEADLREQENTLNERRREVDERQSSVEERETQLERQRELLDGRSIALDAREADLSDRESDLNDQEDDLEARKDHLEHQRKLLDERKAIIDQRASSLQDGLKRLADSRNRLTEAGYPAATNRQLDALLEEGFEPPPPPRASRASALRGPRGLGRGNGGRLTDRVFNLSAAASRFTYDANGNRIRKEPTTAKGNSDRSAHHEGSSSPRYPSDGDDRPTRLRAADLMLIDPEEIDVAAFVSRLEFMATQEGEKAILRVFPLCLKGRALEWHNGLSPECKNEMAQSLDLTITELRAEFQLSEGEAWDKAQGLEVYLRKSGRTCSEPLAAFRAINYMLYNLGVGSVRLLR</sequence>
<reference evidence="3 4" key="1">
    <citation type="submission" date="2015-08" db="EMBL/GenBank/DDBJ databases">
        <title>Emmonsia species relationships and genome sequence.</title>
        <authorList>
            <person name="Cuomo C.A."/>
            <person name="Schwartz I.S."/>
            <person name="Kenyon C."/>
            <person name="De Hoog G.S."/>
            <person name="Govender N.P."/>
            <person name="Botha A."/>
            <person name="Moreno L."/>
            <person name="De Vries M."/>
            <person name="Munoz J.F."/>
            <person name="Stielow J.B."/>
        </authorList>
    </citation>
    <scope>NUCLEOTIDE SEQUENCE [LARGE SCALE GENOMIC DNA]</scope>
    <source>
        <strain evidence="3 4">EI222</strain>
    </source>
</reference>
<feature type="region of interest" description="Disordered" evidence="2">
    <location>
        <begin position="279"/>
        <end position="309"/>
    </location>
</feature>
<keyword evidence="1" id="KW-0175">Coiled coil</keyword>
<feature type="compositionally biased region" description="Low complexity" evidence="2">
    <location>
        <begin position="290"/>
        <end position="299"/>
    </location>
</feature>
<feature type="compositionally biased region" description="Polar residues" evidence="2">
    <location>
        <begin position="22"/>
        <end position="32"/>
    </location>
</feature>
<dbReference type="AlphaFoldDB" id="A0A1J9QLV5"/>
<dbReference type="Proteomes" id="UP000242791">
    <property type="component" value="Unassembled WGS sequence"/>
</dbReference>
<evidence type="ECO:0000256" key="2">
    <source>
        <dbReference type="SAM" id="MobiDB-lite"/>
    </source>
</evidence>
<name>A0A1J9QLV5_9EURO</name>
<feature type="region of interest" description="Disordered" evidence="2">
    <location>
        <begin position="328"/>
        <end position="366"/>
    </location>
</feature>
<proteinExistence type="predicted"/>
<protein>
    <submittedName>
        <fullName evidence="3">Uncharacterized protein</fullName>
    </submittedName>
</protein>
<comment type="caution">
    <text evidence="3">The sequence shown here is derived from an EMBL/GenBank/DDBJ whole genome shotgun (WGS) entry which is preliminary data.</text>
</comment>
<evidence type="ECO:0000313" key="3">
    <source>
        <dbReference type="EMBL" id="OJD21195.1"/>
    </source>
</evidence>
<keyword evidence="4" id="KW-1185">Reference proteome</keyword>
<feature type="region of interest" description="Disordered" evidence="2">
    <location>
        <begin position="1"/>
        <end position="32"/>
    </location>
</feature>
<dbReference type="VEuPathDB" id="FungiDB:ACJ73_07468"/>
<feature type="region of interest" description="Disordered" evidence="2">
    <location>
        <begin position="158"/>
        <end position="188"/>
    </location>
</feature>
<evidence type="ECO:0000313" key="4">
    <source>
        <dbReference type="Proteomes" id="UP000242791"/>
    </source>
</evidence>
<gene>
    <name evidence="3" type="ORF">ACJ73_07468</name>
</gene>
<dbReference type="EMBL" id="LGTZ01001514">
    <property type="protein sequence ID" value="OJD21195.1"/>
    <property type="molecule type" value="Genomic_DNA"/>
</dbReference>
<feature type="compositionally biased region" description="Basic and acidic residues" evidence="2">
    <location>
        <begin position="333"/>
        <end position="352"/>
    </location>
</feature>
<evidence type="ECO:0000256" key="1">
    <source>
        <dbReference type="SAM" id="Coils"/>
    </source>
</evidence>
<dbReference type="OrthoDB" id="4190478at2759"/>
<accession>A0A1J9QLV5</accession>
<organism evidence="3 4">
    <name type="scientific">Blastomyces percursus</name>
    <dbReference type="NCBI Taxonomy" id="1658174"/>
    <lineage>
        <taxon>Eukaryota</taxon>
        <taxon>Fungi</taxon>
        <taxon>Dikarya</taxon>
        <taxon>Ascomycota</taxon>
        <taxon>Pezizomycotina</taxon>
        <taxon>Eurotiomycetes</taxon>
        <taxon>Eurotiomycetidae</taxon>
        <taxon>Onygenales</taxon>
        <taxon>Ajellomycetaceae</taxon>
        <taxon>Blastomyces</taxon>
    </lineage>
</organism>